<dbReference type="Gene3D" id="3.40.50.1000">
    <property type="entry name" value="HAD superfamily/HAD-like"/>
    <property type="match status" value="1"/>
</dbReference>
<dbReference type="Gene3D" id="2.70.150.10">
    <property type="entry name" value="Calcium-transporting ATPase, cytoplasmic transduction domain A"/>
    <property type="match status" value="1"/>
</dbReference>
<dbReference type="InterPro" id="IPR004014">
    <property type="entry name" value="ATPase_P-typ_cation-transptr_N"/>
</dbReference>
<dbReference type="GO" id="GO:0005524">
    <property type="term" value="F:ATP binding"/>
    <property type="evidence" value="ECO:0007669"/>
    <property type="project" value="UniProtKB-KW"/>
</dbReference>
<dbReference type="InterPro" id="IPR006068">
    <property type="entry name" value="ATPase_P-typ_cation-transptr_C"/>
</dbReference>
<dbReference type="EMBL" id="LBUP01000013">
    <property type="protein sequence ID" value="KKQ65017.1"/>
    <property type="molecule type" value="Genomic_DNA"/>
</dbReference>
<feature type="transmembrane region" description="Helical" evidence="8">
    <location>
        <begin position="727"/>
        <end position="747"/>
    </location>
</feature>
<dbReference type="SUPFAM" id="SSF56784">
    <property type="entry name" value="HAD-like"/>
    <property type="match status" value="1"/>
</dbReference>
<evidence type="ECO:0000256" key="7">
    <source>
        <dbReference type="ARBA" id="ARBA00023136"/>
    </source>
</evidence>
<dbReference type="Pfam" id="PF00689">
    <property type="entry name" value="Cation_ATPase_C"/>
    <property type="match status" value="1"/>
</dbReference>
<dbReference type="InterPro" id="IPR044492">
    <property type="entry name" value="P_typ_ATPase_HD_dom"/>
</dbReference>
<feature type="transmembrane region" description="Helical" evidence="8">
    <location>
        <begin position="215"/>
        <end position="234"/>
    </location>
</feature>
<dbReference type="Pfam" id="PF13246">
    <property type="entry name" value="Cation_ATPase"/>
    <property type="match status" value="1"/>
</dbReference>
<evidence type="ECO:0000313" key="11">
    <source>
        <dbReference type="Proteomes" id="UP000034235"/>
    </source>
</evidence>
<feature type="transmembrane region" description="Helical" evidence="8">
    <location>
        <begin position="246"/>
        <end position="272"/>
    </location>
</feature>
<evidence type="ECO:0000313" key="10">
    <source>
        <dbReference type="EMBL" id="KKQ65017.1"/>
    </source>
</evidence>
<dbReference type="PRINTS" id="PR00119">
    <property type="entry name" value="CATATPASE"/>
</dbReference>
<evidence type="ECO:0000256" key="4">
    <source>
        <dbReference type="ARBA" id="ARBA00022840"/>
    </source>
</evidence>
<comment type="caution">
    <text evidence="10">The sequence shown here is derived from an EMBL/GenBank/DDBJ whole genome shotgun (WGS) entry which is preliminary data.</text>
</comment>
<feature type="domain" description="Cation-transporting P-type ATPase N-terminal" evidence="9">
    <location>
        <begin position="1"/>
        <end position="61"/>
    </location>
</feature>
<keyword evidence="5" id="KW-1278">Translocase</keyword>
<dbReference type="SUPFAM" id="SSF81653">
    <property type="entry name" value="Calcium ATPase, transduction domain A"/>
    <property type="match status" value="1"/>
</dbReference>
<comment type="subcellular location">
    <subcellularLocation>
        <location evidence="1">Membrane</location>
        <topology evidence="1">Multi-pass membrane protein</topology>
    </subcellularLocation>
</comment>
<dbReference type="PANTHER" id="PTHR42861">
    <property type="entry name" value="CALCIUM-TRANSPORTING ATPASE"/>
    <property type="match status" value="1"/>
</dbReference>
<feature type="transmembrane region" description="Helical" evidence="8">
    <location>
        <begin position="66"/>
        <end position="86"/>
    </location>
</feature>
<dbReference type="SMART" id="SM00831">
    <property type="entry name" value="Cation_ATPase_N"/>
    <property type="match status" value="1"/>
</dbReference>
<feature type="transmembrane region" description="Helical" evidence="8">
    <location>
        <begin position="797"/>
        <end position="815"/>
    </location>
</feature>
<dbReference type="AlphaFoldDB" id="A0A0G0JE85"/>
<dbReference type="InterPro" id="IPR023299">
    <property type="entry name" value="ATPase_P-typ_cyto_dom_N"/>
</dbReference>
<dbReference type="SUPFAM" id="SSF81665">
    <property type="entry name" value="Calcium ATPase, transmembrane domain M"/>
    <property type="match status" value="1"/>
</dbReference>
<gene>
    <name evidence="10" type="ORF">US86_C0013G0018</name>
</gene>
<dbReference type="PRINTS" id="PR00120">
    <property type="entry name" value="HATPASE"/>
</dbReference>
<proteinExistence type="predicted"/>
<dbReference type="InterPro" id="IPR059000">
    <property type="entry name" value="ATPase_P-type_domA"/>
</dbReference>
<dbReference type="PATRIC" id="fig|1618422.5.peg.1178"/>
<organism evidence="10 11">
    <name type="scientific">Candidatus Daviesbacteria bacterium GW2011_GWA2_38_24</name>
    <dbReference type="NCBI Taxonomy" id="1618422"/>
    <lineage>
        <taxon>Bacteria</taxon>
        <taxon>Candidatus Daviesiibacteriota</taxon>
    </lineage>
</organism>
<dbReference type="NCBIfam" id="TIGR01494">
    <property type="entry name" value="ATPase_P-type"/>
    <property type="match status" value="3"/>
</dbReference>
<dbReference type="InterPro" id="IPR008250">
    <property type="entry name" value="ATPase_P-typ_transduc_dom_A_sf"/>
</dbReference>
<keyword evidence="2 8" id="KW-0812">Transmembrane</keyword>
<feature type="transmembrane region" description="Helical" evidence="8">
    <location>
        <begin position="827"/>
        <end position="847"/>
    </location>
</feature>
<evidence type="ECO:0000256" key="3">
    <source>
        <dbReference type="ARBA" id="ARBA00022741"/>
    </source>
</evidence>
<feature type="transmembrane region" description="Helical" evidence="8">
    <location>
        <begin position="681"/>
        <end position="706"/>
    </location>
</feature>
<dbReference type="InterPro" id="IPR018303">
    <property type="entry name" value="ATPase_P-typ_P_site"/>
</dbReference>
<evidence type="ECO:0000256" key="6">
    <source>
        <dbReference type="ARBA" id="ARBA00022989"/>
    </source>
</evidence>
<dbReference type="PROSITE" id="PS00154">
    <property type="entry name" value="ATPASE_E1_E2"/>
    <property type="match status" value="1"/>
</dbReference>
<dbReference type="Proteomes" id="UP000034235">
    <property type="component" value="Unassembled WGS sequence"/>
</dbReference>
<evidence type="ECO:0000256" key="5">
    <source>
        <dbReference type="ARBA" id="ARBA00022967"/>
    </source>
</evidence>
<dbReference type="Pfam" id="PF00690">
    <property type="entry name" value="Cation_ATPase_N"/>
    <property type="match status" value="1"/>
</dbReference>
<evidence type="ECO:0000256" key="8">
    <source>
        <dbReference type="SAM" id="Phobius"/>
    </source>
</evidence>
<dbReference type="SFLD" id="SFLDG00002">
    <property type="entry name" value="C1.7:_P-type_atpase_like"/>
    <property type="match status" value="1"/>
</dbReference>
<keyword evidence="4" id="KW-0067">ATP-binding</keyword>
<dbReference type="SUPFAM" id="SSF81660">
    <property type="entry name" value="Metal cation-transporting ATPase, ATP-binding domain N"/>
    <property type="match status" value="1"/>
</dbReference>
<evidence type="ECO:0000259" key="9">
    <source>
        <dbReference type="SMART" id="SM00831"/>
    </source>
</evidence>
<evidence type="ECO:0000256" key="1">
    <source>
        <dbReference type="ARBA" id="ARBA00004141"/>
    </source>
</evidence>
<dbReference type="SFLD" id="SFLDF00027">
    <property type="entry name" value="p-type_atpase"/>
    <property type="match status" value="1"/>
</dbReference>
<keyword evidence="3" id="KW-0547">Nucleotide-binding</keyword>
<dbReference type="Gene3D" id="3.40.1110.10">
    <property type="entry name" value="Calcium-transporting ATPase, cytoplasmic domain N"/>
    <property type="match status" value="1"/>
</dbReference>
<keyword evidence="7 8" id="KW-0472">Membrane</keyword>
<dbReference type="InterPro" id="IPR023298">
    <property type="entry name" value="ATPase_P-typ_TM_dom_sf"/>
</dbReference>
<keyword evidence="6 8" id="KW-1133">Transmembrane helix</keyword>
<accession>A0A0G0JE85</accession>
<dbReference type="InterPro" id="IPR001757">
    <property type="entry name" value="P_typ_ATPase"/>
</dbReference>
<feature type="transmembrane region" description="Helical" evidence="8">
    <location>
        <begin position="655"/>
        <end position="675"/>
    </location>
</feature>
<reference evidence="10 11" key="1">
    <citation type="journal article" date="2015" name="Nature">
        <title>rRNA introns, odd ribosomes, and small enigmatic genomes across a large radiation of phyla.</title>
        <authorList>
            <person name="Brown C.T."/>
            <person name="Hug L.A."/>
            <person name="Thomas B.C."/>
            <person name="Sharon I."/>
            <person name="Castelle C.J."/>
            <person name="Singh A."/>
            <person name="Wilkins M.J."/>
            <person name="Williams K.H."/>
            <person name="Banfield J.F."/>
        </authorList>
    </citation>
    <scope>NUCLEOTIDE SEQUENCE [LARGE SCALE GENOMIC DNA]</scope>
</reference>
<feature type="transmembrane region" description="Helical" evidence="8">
    <location>
        <begin position="44"/>
        <end position="60"/>
    </location>
</feature>
<dbReference type="GO" id="GO:0016887">
    <property type="term" value="F:ATP hydrolysis activity"/>
    <property type="evidence" value="ECO:0007669"/>
    <property type="project" value="InterPro"/>
</dbReference>
<name>A0A0G0JE85_9BACT</name>
<dbReference type="SFLD" id="SFLDS00003">
    <property type="entry name" value="Haloacid_Dehalogenase"/>
    <property type="match status" value="1"/>
</dbReference>
<dbReference type="InterPro" id="IPR023214">
    <property type="entry name" value="HAD_sf"/>
</dbReference>
<evidence type="ECO:0000256" key="2">
    <source>
        <dbReference type="ARBA" id="ARBA00022692"/>
    </source>
</evidence>
<dbReference type="InterPro" id="IPR036412">
    <property type="entry name" value="HAD-like_sf"/>
</dbReference>
<dbReference type="Pfam" id="PF00122">
    <property type="entry name" value="E1-E2_ATPase"/>
    <property type="match status" value="1"/>
</dbReference>
<protein>
    <submittedName>
        <fullName evidence="10">ATPase, P-type (Transporting), HAD superfamily, subfamily IC</fullName>
    </submittedName>
</protein>
<dbReference type="GO" id="GO:0016020">
    <property type="term" value="C:membrane"/>
    <property type="evidence" value="ECO:0007669"/>
    <property type="project" value="UniProtKB-SubCell"/>
</dbReference>
<sequence>MKEDLGLTGAEAHALLKKFGPNEIQDVHKVSPLKILLRQVEKNFIIYLLFAAALISFFVGKPVTAYTISAVIFMVILVGFIQEYRAEKAISALKKMIMPVSIVRRDGKEKEVDSRELVPGDVIILGNGEKVPADCVLIEENELKVNESALTGESKEVEKEENDMIFMGTFIVNGRCVAKVLQTGMSTRFGKIASMISTAEKELPLQNKLNRISKYMATIAIVISILTGLLMVFRAESLNSEILINILILVIALSVSAFPEGLPVVMITTLAVGAANMAKKNAIVNRMSIIETLGETTVICSDKTGTLTKGEMTVKKVFVNNTLLDVTGSGYEGKGEFLNGEKSIRPLEDQTLKMLLKTAVVCNDSSIERTGEDMEYKVTGTPTEGALMIFSAKAQVFKEDLENQRLEEIPFNSERKMMSVLSKEGSEYFVFAKGAPEVILNRCKITEKEKSAYLKVVEELNSLAFRTLALAYKKVLQPKKNYSEEDLIFLGLVGMEDPPREEAAAAIQMSAHAGVKVKMITGDNKQTAISIAEQIGLKGDVLEGEELDKMSDEELQTALDKVVVFARVRPEHKLRIVKLLKNKGEIVTMTGDGVNDAPALKEAHIGVAMGKNGTDVSRSVADLTLKDDNFATIVEAIKEGRTIFNNIRKFTSYELSCNFAELTVLFVGVLLAPIFGWQTPLLLALHILFMNLITDNLPSITLGFNPPSKDIMYEKPRRNVQILNRQLIGLIAFNGILMATFTLAAYYTFFNILNQSVEVSRTAALVGLILLEIASAFNFRSFRKKVLSRSPFTNKYLFIASTLSLLFTLVILYTGARKVFETEPLDIFSWIVLLGPVILILLIYDLIKDYSIKTKTLFAHLT</sequence>
<feature type="transmembrane region" description="Helical" evidence="8">
    <location>
        <begin position="759"/>
        <end position="777"/>
    </location>
</feature>
<dbReference type="Gene3D" id="1.20.1110.10">
    <property type="entry name" value="Calcium-transporting ATPase, transmembrane domain"/>
    <property type="match status" value="1"/>
</dbReference>